<feature type="transmembrane region" description="Helical" evidence="4">
    <location>
        <begin position="89"/>
        <end position="122"/>
    </location>
</feature>
<keyword evidence="2 6" id="KW-0418">Kinase</keyword>
<keyword evidence="1" id="KW-0808">Transferase</keyword>
<dbReference type="InterPro" id="IPR011712">
    <property type="entry name" value="Sig_transdc_His_kin_sub3_dim/P"/>
</dbReference>
<organism evidence="6 7">
    <name type="scientific">Cellvibrio polysaccharolyticus</name>
    <dbReference type="NCBI Taxonomy" id="2082724"/>
    <lineage>
        <taxon>Bacteria</taxon>
        <taxon>Pseudomonadati</taxon>
        <taxon>Pseudomonadota</taxon>
        <taxon>Gammaproteobacteria</taxon>
        <taxon>Cellvibrionales</taxon>
        <taxon>Cellvibrionaceae</taxon>
        <taxon>Cellvibrio</taxon>
    </lineage>
</organism>
<dbReference type="GO" id="GO:0000155">
    <property type="term" value="F:phosphorelay sensor kinase activity"/>
    <property type="evidence" value="ECO:0007669"/>
    <property type="project" value="InterPro"/>
</dbReference>
<reference evidence="6" key="1">
    <citation type="submission" date="2018-07" db="EMBL/GenBank/DDBJ databases">
        <title>Genome assembly of strain Ka43.</title>
        <authorList>
            <person name="Kukolya J."/>
            <person name="Nagy I."/>
            <person name="Horvath B."/>
            <person name="Toth A."/>
        </authorList>
    </citation>
    <scope>NUCLEOTIDE SEQUENCE</scope>
    <source>
        <strain evidence="6">KB43</strain>
    </source>
</reference>
<feature type="transmembrane region" description="Helical" evidence="4">
    <location>
        <begin position="153"/>
        <end position="171"/>
    </location>
</feature>
<feature type="transmembrane region" description="Helical" evidence="4">
    <location>
        <begin position="129"/>
        <end position="147"/>
    </location>
</feature>
<evidence type="ECO:0000259" key="5">
    <source>
        <dbReference type="Pfam" id="PF07730"/>
    </source>
</evidence>
<keyword evidence="4" id="KW-0472">Membrane</keyword>
<dbReference type="AlphaFoldDB" id="A0A928V0Z6"/>
<accession>A0A928V0Z6</accession>
<keyword evidence="7" id="KW-1185">Reference proteome</keyword>
<comment type="caution">
    <text evidence="6">The sequence shown here is derived from an EMBL/GenBank/DDBJ whole genome shotgun (WGS) entry which is preliminary data.</text>
</comment>
<sequence>MENALAACRNTLMTTSTGLPATQELHGPLFLERTWLWLIFSIYYFVPFFYSPLSWSFQGVLILAYGIFVLLFLLAAGHCMQPRGLAFKVAVIGLILLGFIVTPISAGSSSTFFTYAGFLLGFVLPLRRLIPTIGSLLLLVTLFYFYLGNHASYFFIPIIAGTITIGTWGYLEQMRMKAHRQELKSNEEMKSLATIAERERIARDLHDLLGHTLSSIAVTAELAEKLLKHHREAEALEHIKALHKVAREGLGLVRQTVSGYKHRGLQGEVLRLCDTLRTRGFMVMVEGRIPDLDARSETIAILTLTELTTNVLRHSQGTHCTLSFSSADEQTEIVFSDNGKIKELQPGNGLRGIQERLQSIGAQLVIDTAQHTCFRFILPAVALAMHQEEAEFS</sequence>
<keyword evidence="4" id="KW-0812">Transmembrane</keyword>
<dbReference type="Gene3D" id="3.30.565.10">
    <property type="entry name" value="Histidine kinase-like ATPase, C-terminal domain"/>
    <property type="match status" value="1"/>
</dbReference>
<dbReference type="GO" id="GO:0016020">
    <property type="term" value="C:membrane"/>
    <property type="evidence" value="ECO:0007669"/>
    <property type="project" value="InterPro"/>
</dbReference>
<feature type="transmembrane region" description="Helical" evidence="4">
    <location>
        <begin position="35"/>
        <end position="53"/>
    </location>
</feature>
<dbReference type="Gene3D" id="1.20.5.1930">
    <property type="match status" value="1"/>
</dbReference>
<evidence type="ECO:0000313" key="6">
    <source>
        <dbReference type="EMBL" id="MBE8716723.1"/>
    </source>
</evidence>
<evidence type="ECO:0000256" key="4">
    <source>
        <dbReference type="SAM" id="Phobius"/>
    </source>
</evidence>
<evidence type="ECO:0000256" key="2">
    <source>
        <dbReference type="ARBA" id="ARBA00022777"/>
    </source>
</evidence>
<dbReference type="GO" id="GO:0046983">
    <property type="term" value="F:protein dimerization activity"/>
    <property type="evidence" value="ECO:0007669"/>
    <property type="project" value="InterPro"/>
</dbReference>
<dbReference type="InterPro" id="IPR050482">
    <property type="entry name" value="Sensor_HK_TwoCompSys"/>
</dbReference>
<feature type="domain" description="Signal transduction histidine kinase subgroup 3 dimerisation and phosphoacceptor" evidence="5">
    <location>
        <begin position="197"/>
        <end position="263"/>
    </location>
</feature>
<keyword evidence="3" id="KW-0902">Two-component regulatory system</keyword>
<dbReference type="EMBL" id="PRDL01000001">
    <property type="protein sequence ID" value="MBE8716723.1"/>
    <property type="molecule type" value="Genomic_DNA"/>
</dbReference>
<name>A0A928V0Z6_9GAMM</name>
<dbReference type="SUPFAM" id="SSF55874">
    <property type="entry name" value="ATPase domain of HSP90 chaperone/DNA topoisomerase II/histidine kinase"/>
    <property type="match status" value="1"/>
</dbReference>
<protein>
    <submittedName>
        <fullName evidence="6">Sensor histidine kinase</fullName>
    </submittedName>
</protein>
<dbReference type="PANTHER" id="PTHR24421">
    <property type="entry name" value="NITRATE/NITRITE SENSOR PROTEIN NARX-RELATED"/>
    <property type="match status" value="1"/>
</dbReference>
<dbReference type="Pfam" id="PF07730">
    <property type="entry name" value="HisKA_3"/>
    <property type="match status" value="1"/>
</dbReference>
<keyword evidence="4" id="KW-1133">Transmembrane helix</keyword>
<dbReference type="PANTHER" id="PTHR24421:SF63">
    <property type="entry name" value="SENSOR HISTIDINE KINASE DESK"/>
    <property type="match status" value="1"/>
</dbReference>
<evidence type="ECO:0000313" key="7">
    <source>
        <dbReference type="Proteomes" id="UP000652567"/>
    </source>
</evidence>
<evidence type="ECO:0000256" key="3">
    <source>
        <dbReference type="ARBA" id="ARBA00023012"/>
    </source>
</evidence>
<evidence type="ECO:0000256" key="1">
    <source>
        <dbReference type="ARBA" id="ARBA00022679"/>
    </source>
</evidence>
<dbReference type="InterPro" id="IPR036890">
    <property type="entry name" value="HATPase_C_sf"/>
</dbReference>
<gene>
    <name evidence="6" type="ORF">C4F51_05910</name>
</gene>
<dbReference type="CDD" id="cd16917">
    <property type="entry name" value="HATPase_UhpB-NarQ-NarX-like"/>
    <property type="match status" value="1"/>
</dbReference>
<proteinExistence type="predicted"/>
<dbReference type="Proteomes" id="UP000652567">
    <property type="component" value="Unassembled WGS sequence"/>
</dbReference>
<feature type="transmembrane region" description="Helical" evidence="4">
    <location>
        <begin position="60"/>
        <end position="77"/>
    </location>
</feature>